<organism evidence="2 3">
    <name type="scientific">Ophiocordyceps sinensis</name>
    <dbReference type="NCBI Taxonomy" id="72228"/>
    <lineage>
        <taxon>Eukaryota</taxon>
        <taxon>Fungi</taxon>
        <taxon>Dikarya</taxon>
        <taxon>Ascomycota</taxon>
        <taxon>Pezizomycotina</taxon>
        <taxon>Sordariomycetes</taxon>
        <taxon>Hypocreomycetidae</taxon>
        <taxon>Hypocreales</taxon>
        <taxon>Ophiocordycipitaceae</taxon>
        <taxon>Ophiocordyceps</taxon>
    </lineage>
</organism>
<reference evidence="2 3" key="1">
    <citation type="journal article" date="2020" name="Genome Biol. Evol.">
        <title>A new high-quality draft genome assembly of the Chinese cordyceps Ophiocordyceps sinensis.</title>
        <authorList>
            <person name="Shu R."/>
            <person name="Zhang J."/>
            <person name="Meng Q."/>
            <person name="Zhang H."/>
            <person name="Zhou G."/>
            <person name="Li M."/>
            <person name="Wu P."/>
            <person name="Zhao Y."/>
            <person name="Chen C."/>
            <person name="Qin Q."/>
        </authorList>
    </citation>
    <scope>NUCLEOTIDE SEQUENCE [LARGE SCALE GENOMIC DNA]</scope>
    <source>
        <strain evidence="2 3">IOZ07</strain>
    </source>
</reference>
<dbReference type="EMBL" id="JAAVMX010000003">
    <property type="protein sequence ID" value="KAF4511502.1"/>
    <property type="molecule type" value="Genomic_DNA"/>
</dbReference>
<dbReference type="OrthoDB" id="4691160at2759"/>
<feature type="chain" id="PRO_5034634263" evidence="1">
    <location>
        <begin position="20"/>
        <end position="119"/>
    </location>
</feature>
<dbReference type="Proteomes" id="UP000557566">
    <property type="component" value="Unassembled WGS sequence"/>
</dbReference>
<name>A0A8H4V848_9HYPO</name>
<protein>
    <submittedName>
        <fullName evidence="2">Uncharacterized protein</fullName>
    </submittedName>
</protein>
<proteinExistence type="predicted"/>
<keyword evidence="1" id="KW-0732">Signal</keyword>
<evidence type="ECO:0000313" key="2">
    <source>
        <dbReference type="EMBL" id="KAF4511502.1"/>
    </source>
</evidence>
<gene>
    <name evidence="2" type="ORF">G6O67_003291</name>
</gene>
<accession>A0A8H4V848</accession>
<dbReference type="AlphaFoldDB" id="A0A8H4V848"/>
<keyword evidence="3" id="KW-1185">Reference proteome</keyword>
<comment type="caution">
    <text evidence="2">The sequence shown here is derived from an EMBL/GenBank/DDBJ whole genome shotgun (WGS) entry which is preliminary data.</text>
</comment>
<evidence type="ECO:0000256" key="1">
    <source>
        <dbReference type="SAM" id="SignalP"/>
    </source>
</evidence>
<sequence>MLPTTVFASIAALAVGSQAAAVLARNKHVADFRVYGERDCFGKNLGVWTVIDDDFKNNECKSLRDETIKSVTTTDINKGCKLSVFTDAACRRGRQLVPVGKCVAAPEYQGLKAWSMECH</sequence>
<evidence type="ECO:0000313" key="3">
    <source>
        <dbReference type="Proteomes" id="UP000557566"/>
    </source>
</evidence>
<feature type="signal peptide" evidence="1">
    <location>
        <begin position="1"/>
        <end position="19"/>
    </location>
</feature>